<sequence>MKVLNLVLGISLLVLHLGVKGQTTDHSNFLNGLVSAYSLESSTSLDDELNTNNGTITGATTVSGNIGNALNFTGSQATMATIPTSTSLDIDGTEITMMVDIYPTANGQSGKSVIVQKGWGSTGDNVYSISYTNTNTIRYRNYIDGVRRDFMGTTTAPLNTWSRIICVWKSGEPRTIRINTATDVEGISFTGTHTVNSGRDVTIGSYDVASPAGTRSFTGNIDNVMIWNRALTTAEQNTLINNNLGFSDFSSSGSGTGSGTTIWSEDNSVASYSGKVGIGTTIPGSYELAVNGEIRAKEIKVETANWPDYVFDKEYPLQSLSQLQEFIKENGHLPNIPSAKIIETDGQNLGEMNRLLLEKIEELTIYILQLKNQYDEQQVQINSLKNKSKYE</sequence>
<keyword evidence="3" id="KW-1185">Reference proteome</keyword>
<protein>
    <submittedName>
        <fullName evidence="2">LamG domain-containing protein</fullName>
    </submittedName>
</protein>
<dbReference type="RefSeq" id="WP_272652996.1">
    <property type="nucleotide sequence ID" value="NZ_JAZDDG010000012.1"/>
</dbReference>
<dbReference type="EMBL" id="JAZDDG010000012">
    <property type="protein sequence ID" value="MEE1978345.1"/>
    <property type="molecule type" value="Genomic_DNA"/>
</dbReference>
<evidence type="ECO:0000256" key="1">
    <source>
        <dbReference type="SAM" id="Coils"/>
    </source>
</evidence>
<organism evidence="2 3">
    <name type="scientific">Maribacter cobaltidurans</name>
    <dbReference type="NCBI Taxonomy" id="1178778"/>
    <lineage>
        <taxon>Bacteria</taxon>
        <taxon>Pseudomonadati</taxon>
        <taxon>Bacteroidota</taxon>
        <taxon>Flavobacteriia</taxon>
        <taxon>Flavobacteriales</taxon>
        <taxon>Flavobacteriaceae</taxon>
        <taxon>Maribacter</taxon>
    </lineage>
</organism>
<name>A0ABU7IZL2_9FLAO</name>
<reference evidence="2 3" key="1">
    <citation type="submission" date="2024-01" db="EMBL/GenBank/DDBJ databases">
        <title>Maribacter spp. originated from different algae showed divergent polysaccharides utilization ability.</title>
        <authorList>
            <person name="Wang H."/>
            <person name="Wu Y."/>
        </authorList>
    </citation>
    <scope>NUCLEOTIDE SEQUENCE [LARGE SCALE GENOMIC DNA]</scope>
    <source>
        <strain evidence="2 3">PR1</strain>
    </source>
</reference>
<evidence type="ECO:0000313" key="3">
    <source>
        <dbReference type="Proteomes" id="UP001356308"/>
    </source>
</evidence>
<keyword evidence="1" id="KW-0175">Coiled coil</keyword>
<evidence type="ECO:0000313" key="2">
    <source>
        <dbReference type="EMBL" id="MEE1978345.1"/>
    </source>
</evidence>
<accession>A0ABU7IZL2</accession>
<gene>
    <name evidence="2" type="ORF">V1I91_19870</name>
</gene>
<dbReference type="Gene3D" id="2.60.120.200">
    <property type="match status" value="1"/>
</dbReference>
<dbReference type="InterPro" id="IPR013320">
    <property type="entry name" value="ConA-like_dom_sf"/>
</dbReference>
<dbReference type="Pfam" id="PF13385">
    <property type="entry name" value="Laminin_G_3"/>
    <property type="match status" value="1"/>
</dbReference>
<proteinExistence type="predicted"/>
<comment type="caution">
    <text evidence="2">The sequence shown here is derived from an EMBL/GenBank/DDBJ whole genome shotgun (WGS) entry which is preliminary data.</text>
</comment>
<dbReference type="Proteomes" id="UP001356308">
    <property type="component" value="Unassembled WGS sequence"/>
</dbReference>
<feature type="coiled-coil region" evidence="1">
    <location>
        <begin position="360"/>
        <end position="387"/>
    </location>
</feature>
<dbReference type="SUPFAM" id="SSF49899">
    <property type="entry name" value="Concanavalin A-like lectins/glucanases"/>
    <property type="match status" value="1"/>
</dbReference>